<dbReference type="EMBL" id="PNHE01000011">
    <property type="protein sequence ID" value="PMC58554.1"/>
    <property type="molecule type" value="Genomic_DNA"/>
</dbReference>
<dbReference type="Pfam" id="PF02397">
    <property type="entry name" value="Bac_transf"/>
    <property type="match status" value="1"/>
</dbReference>
<comment type="subcellular location">
    <subcellularLocation>
        <location evidence="1">Membrane</location>
        <topology evidence="1">Multi-pass membrane protein</topology>
    </subcellularLocation>
</comment>
<proteinExistence type="inferred from homology"/>
<reference evidence="9 10" key="1">
    <citation type="submission" date="2017-09" db="EMBL/GenBank/DDBJ databases">
        <title>Bacterial strain isolated from the female urinary microbiota.</title>
        <authorList>
            <person name="Thomas-White K."/>
            <person name="Kumar N."/>
            <person name="Forster S."/>
            <person name="Putonti C."/>
            <person name="Lawley T."/>
            <person name="Wolfe A.J."/>
        </authorList>
    </citation>
    <scope>NUCLEOTIDE SEQUENCE [LARGE SCALE GENOMIC DNA]</scope>
    <source>
        <strain evidence="9 10">UMB0852</strain>
    </source>
</reference>
<dbReference type="NCBIfam" id="TIGR03025">
    <property type="entry name" value="EPS_sugtrans"/>
    <property type="match status" value="1"/>
</dbReference>
<comment type="caution">
    <text evidence="9">The sequence shown here is derived from an EMBL/GenBank/DDBJ whole genome shotgun (WGS) entry which is preliminary data.</text>
</comment>
<feature type="transmembrane region" description="Helical" evidence="7">
    <location>
        <begin position="51"/>
        <end position="71"/>
    </location>
</feature>
<accession>A0A1G8LGS4</accession>
<evidence type="ECO:0000256" key="3">
    <source>
        <dbReference type="ARBA" id="ARBA00022679"/>
    </source>
</evidence>
<dbReference type="InterPro" id="IPR003362">
    <property type="entry name" value="Bact_transf"/>
</dbReference>
<evidence type="ECO:0000256" key="4">
    <source>
        <dbReference type="ARBA" id="ARBA00022692"/>
    </source>
</evidence>
<organism evidence="9 10">
    <name type="scientific">Dolosicoccus paucivorans</name>
    <dbReference type="NCBI Taxonomy" id="84521"/>
    <lineage>
        <taxon>Bacteria</taxon>
        <taxon>Bacillati</taxon>
        <taxon>Bacillota</taxon>
        <taxon>Bacilli</taxon>
        <taxon>Lactobacillales</taxon>
        <taxon>Aerococcaceae</taxon>
        <taxon>Dolosicoccus</taxon>
    </lineage>
</organism>
<evidence type="ECO:0000256" key="2">
    <source>
        <dbReference type="ARBA" id="ARBA00006464"/>
    </source>
</evidence>
<protein>
    <submittedName>
        <fullName evidence="9">Sugar transferase</fullName>
    </submittedName>
</protein>
<dbReference type="PANTHER" id="PTHR30576:SF0">
    <property type="entry name" value="UNDECAPRENYL-PHOSPHATE N-ACETYLGALACTOSAMINYL 1-PHOSPHATE TRANSFERASE-RELATED"/>
    <property type="match status" value="1"/>
</dbReference>
<evidence type="ECO:0000256" key="5">
    <source>
        <dbReference type="ARBA" id="ARBA00022989"/>
    </source>
</evidence>
<sequence length="463" mass="53624">MNHRSEWNGALRVAVTLVAIMVTLVCIYLSFYLKFAGAIPQRNLAAFTHSWPWIVVGFIVINMLFGTYVFYNKTLMDLFYLSLLSQLALNVYIMALTFAGRWLSFPRSVLFINLLIGTIGLFAWNGFVYWAYHKISGKKKVMVVGEESRVLEAVKNFELMNNRRHEVSHVVLSNYYYNVRDLSDEVDIVYLAGNVEESERIRIYDYLMKLNKKLFISTTFENLMMVNPNIMNFEDESIIEVSPFKIPPEQGLLKRLMDIIVSLILIVITSPIMLVTAIAIRLDSPGPALYKQERVTKNHRTFNILKFRSMVQTAELESGPVLAKSNDARVTKVGKFIRSTRIDELPQLINVLKGDMSLVGPRPERPHFVEQFEELNPYYRLRHHVRAGITGYAQVYGKYTTDFNSKLNFDLLYIKDYSLAFDFRLLFQTIKILFDKVSARGLDSDQLPILDWQDFSDHIKIIR</sequence>
<feature type="transmembrane region" description="Helical" evidence="7">
    <location>
        <begin position="259"/>
        <end position="280"/>
    </location>
</feature>
<feature type="transmembrane region" description="Helical" evidence="7">
    <location>
        <begin position="109"/>
        <end position="132"/>
    </location>
</feature>
<evidence type="ECO:0000256" key="7">
    <source>
        <dbReference type="SAM" id="Phobius"/>
    </source>
</evidence>
<evidence type="ECO:0000256" key="1">
    <source>
        <dbReference type="ARBA" id="ARBA00004141"/>
    </source>
</evidence>
<name>A0A1G8LGS4_9LACT</name>
<keyword evidence="6 7" id="KW-0472">Membrane</keyword>
<keyword evidence="4 7" id="KW-0812">Transmembrane</keyword>
<dbReference type="Proteomes" id="UP000235682">
    <property type="component" value="Unassembled WGS sequence"/>
</dbReference>
<dbReference type="OrthoDB" id="9808602at2"/>
<feature type="domain" description="Bacterial sugar transferase" evidence="8">
    <location>
        <begin position="254"/>
        <end position="434"/>
    </location>
</feature>
<dbReference type="PANTHER" id="PTHR30576">
    <property type="entry name" value="COLANIC BIOSYNTHESIS UDP-GLUCOSE LIPID CARRIER TRANSFERASE"/>
    <property type="match status" value="1"/>
</dbReference>
<evidence type="ECO:0000259" key="8">
    <source>
        <dbReference type="Pfam" id="PF02397"/>
    </source>
</evidence>
<dbReference type="InterPro" id="IPR017475">
    <property type="entry name" value="EPS_sugar_tfrase"/>
</dbReference>
<keyword evidence="5 7" id="KW-1133">Transmembrane helix</keyword>
<feature type="transmembrane region" description="Helical" evidence="7">
    <location>
        <begin position="12"/>
        <end position="31"/>
    </location>
</feature>
<dbReference type="STRING" id="84521.SAMN04487994_102014"/>
<dbReference type="GO" id="GO:0016780">
    <property type="term" value="F:phosphotransferase activity, for other substituted phosphate groups"/>
    <property type="evidence" value="ECO:0007669"/>
    <property type="project" value="TreeGrafter"/>
</dbReference>
<dbReference type="RefSeq" id="WP_092085232.1">
    <property type="nucleotide sequence ID" value="NZ_FNEL01000020.1"/>
</dbReference>
<gene>
    <name evidence="9" type="ORF">CJ205_03800</name>
</gene>
<evidence type="ECO:0000256" key="6">
    <source>
        <dbReference type="ARBA" id="ARBA00023136"/>
    </source>
</evidence>
<dbReference type="GO" id="GO:0016020">
    <property type="term" value="C:membrane"/>
    <property type="evidence" value="ECO:0007669"/>
    <property type="project" value="UniProtKB-SubCell"/>
</dbReference>
<feature type="transmembrane region" description="Helical" evidence="7">
    <location>
        <begin position="78"/>
        <end position="103"/>
    </location>
</feature>
<evidence type="ECO:0000313" key="9">
    <source>
        <dbReference type="EMBL" id="PMC58554.1"/>
    </source>
</evidence>
<comment type="similarity">
    <text evidence="2">Belongs to the bacterial sugar transferase family.</text>
</comment>
<dbReference type="AlphaFoldDB" id="A0A1G8LGS4"/>
<keyword evidence="3 9" id="KW-0808">Transferase</keyword>
<keyword evidence="10" id="KW-1185">Reference proteome</keyword>
<evidence type="ECO:0000313" key="10">
    <source>
        <dbReference type="Proteomes" id="UP000235682"/>
    </source>
</evidence>